<dbReference type="AlphaFoldDB" id="A0A9W9BVE5"/>
<accession>A0A9W9BVE5</accession>
<feature type="chain" id="PRO_5040843394" description="Heme haloperoxidase family profile domain-containing protein" evidence="8">
    <location>
        <begin position="18"/>
        <end position="285"/>
    </location>
</feature>
<evidence type="ECO:0000313" key="10">
    <source>
        <dbReference type="EMBL" id="KAJ4331409.1"/>
    </source>
</evidence>
<keyword evidence="11" id="KW-1185">Reference proteome</keyword>
<feature type="signal peptide" evidence="8">
    <location>
        <begin position="1"/>
        <end position="17"/>
    </location>
</feature>
<feature type="domain" description="Heme haloperoxidase family profile" evidence="9">
    <location>
        <begin position="26"/>
        <end position="252"/>
    </location>
</feature>
<dbReference type="EMBL" id="JAPEUV010000151">
    <property type="protein sequence ID" value="KAJ4331409.1"/>
    <property type="molecule type" value="Genomic_DNA"/>
</dbReference>
<dbReference type="PANTHER" id="PTHR33577:SF7">
    <property type="entry name" value="HEME HALOPEROXIDASE FAMILY PROFILE DOMAIN-CONTAINING PROTEIN"/>
    <property type="match status" value="1"/>
</dbReference>
<protein>
    <recommendedName>
        <fullName evidence="9">Heme haloperoxidase family profile domain-containing protein</fullName>
    </recommendedName>
</protein>
<dbReference type="InterPro" id="IPR036851">
    <property type="entry name" value="Chloroperoxidase-like_sf"/>
</dbReference>
<dbReference type="Pfam" id="PF01328">
    <property type="entry name" value="Peroxidase_2"/>
    <property type="match status" value="1"/>
</dbReference>
<organism evidence="10 11">
    <name type="scientific">Didymella glomerata</name>
    <dbReference type="NCBI Taxonomy" id="749621"/>
    <lineage>
        <taxon>Eukaryota</taxon>
        <taxon>Fungi</taxon>
        <taxon>Dikarya</taxon>
        <taxon>Ascomycota</taxon>
        <taxon>Pezizomycotina</taxon>
        <taxon>Dothideomycetes</taxon>
        <taxon>Pleosporomycetidae</taxon>
        <taxon>Pleosporales</taxon>
        <taxon>Pleosporineae</taxon>
        <taxon>Didymellaceae</taxon>
        <taxon>Didymella</taxon>
    </lineage>
</organism>
<evidence type="ECO:0000259" key="9">
    <source>
        <dbReference type="PROSITE" id="PS51405"/>
    </source>
</evidence>
<evidence type="ECO:0000256" key="4">
    <source>
        <dbReference type="ARBA" id="ARBA00022723"/>
    </source>
</evidence>
<evidence type="ECO:0000256" key="7">
    <source>
        <dbReference type="ARBA" id="ARBA00025795"/>
    </source>
</evidence>
<comment type="caution">
    <text evidence="10">The sequence shown here is derived from an EMBL/GenBank/DDBJ whole genome shotgun (WGS) entry which is preliminary data.</text>
</comment>
<evidence type="ECO:0000313" key="11">
    <source>
        <dbReference type="Proteomes" id="UP001140562"/>
    </source>
</evidence>
<keyword evidence="4" id="KW-0479">Metal-binding</keyword>
<keyword evidence="2" id="KW-0575">Peroxidase</keyword>
<evidence type="ECO:0000256" key="2">
    <source>
        <dbReference type="ARBA" id="ARBA00022559"/>
    </source>
</evidence>
<reference evidence="10" key="1">
    <citation type="submission" date="2022-10" db="EMBL/GenBank/DDBJ databases">
        <title>Tapping the CABI collections for fungal endophytes: first genome assemblies for Collariella, Neodidymelliopsis, Ascochyta clinopodiicola, Didymella pomorum, Didymosphaeria variabile, Neocosmospora piperis and Neocucurbitaria cava.</title>
        <authorList>
            <person name="Hill R."/>
        </authorList>
    </citation>
    <scope>NUCLEOTIDE SEQUENCE</scope>
    <source>
        <strain evidence="10">IMI 360193</strain>
    </source>
</reference>
<keyword evidence="6" id="KW-0408">Iron</keyword>
<dbReference type="PROSITE" id="PS51405">
    <property type="entry name" value="HEME_HALOPEROXIDASE"/>
    <property type="match status" value="1"/>
</dbReference>
<keyword evidence="3" id="KW-0349">Heme</keyword>
<evidence type="ECO:0000256" key="5">
    <source>
        <dbReference type="ARBA" id="ARBA00023002"/>
    </source>
</evidence>
<evidence type="ECO:0000256" key="8">
    <source>
        <dbReference type="SAM" id="SignalP"/>
    </source>
</evidence>
<dbReference type="GO" id="GO:0004601">
    <property type="term" value="F:peroxidase activity"/>
    <property type="evidence" value="ECO:0007669"/>
    <property type="project" value="UniProtKB-KW"/>
</dbReference>
<dbReference type="Gene3D" id="1.10.489.10">
    <property type="entry name" value="Chloroperoxidase-like"/>
    <property type="match status" value="1"/>
</dbReference>
<dbReference type="PANTHER" id="PTHR33577">
    <property type="entry name" value="STERIGMATOCYSTIN BIOSYNTHESIS PEROXIDASE STCC-RELATED"/>
    <property type="match status" value="1"/>
</dbReference>
<evidence type="ECO:0000256" key="3">
    <source>
        <dbReference type="ARBA" id="ARBA00022617"/>
    </source>
</evidence>
<dbReference type="SUPFAM" id="SSF47571">
    <property type="entry name" value="Cloroperoxidase"/>
    <property type="match status" value="1"/>
</dbReference>
<name>A0A9W9BVE5_9PLEO</name>
<comment type="similarity">
    <text evidence="7">Belongs to the chloroperoxidase family.</text>
</comment>
<sequence>MKQNVLLLATAASLASGNPQYGTPANPHEWISGGPTDFRGPCPMLNTLTNHGFLPRDGRNFTKANVVKGLGDGLNFDATLAGIMWEQAIIANPSPNATFFTLEQLNVHSVLEHDASLSRSDAALGNNHVFNQTVFDTSKAWWTDETVTAEQLANSKIYRQLVSRAENEGYTFTASTEEFSLGEVAAPIIAFGDTDMGTVNRDLVVYFFGKPLSWGVVVVDGFANAWAENERLPTELGWSKKNTSITLETILGTTAIVRNATSLLTGGAAAPADPHKRRDLHSGLF</sequence>
<keyword evidence="5" id="KW-0560">Oxidoreductase</keyword>
<gene>
    <name evidence="10" type="ORF">N0V87_009199</name>
</gene>
<dbReference type="InterPro" id="IPR000028">
    <property type="entry name" value="Chloroperoxidase"/>
</dbReference>
<dbReference type="Proteomes" id="UP001140562">
    <property type="component" value="Unassembled WGS sequence"/>
</dbReference>
<evidence type="ECO:0000256" key="1">
    <source>
        <dbReference type="ARBA" id="ARBA00001970"/>
    </source>
</evidence>
<proteinExistence type="inferred from homology"/>
<keyword evidence="8" id="KW-0732">Signal</keyword>
<dbReference type="GO" id="GO:0046872">
    <property type="term" value="F:metal ion binding"/>
    <property type="evidence" value="ECO:0007669"/>
    <property type="project" value="UniProtKB-KW"/>
</dbReference>
<evidence type="ECO:0000256" key="6">
    <source>
        <dbReference type="ARBA" id="ARBA00023004"/>
    </source>
</evidence>
<comment type="cofactor">
    <cofactor evidence="1">
        <name>heme b</name>
        <dbReference type="ChEBI" id="CHEBI:60344"/>
    </cofactor>
</comment>
<dbReference type="OrthoDB" id="407298at2759"/>